<keyword evidence="1" id="KW-1133">Transmembrane helix</keyword>
<evidence type="ECO:0008006" key="4">
    <source>
        <dbReference type="Google" id="ProtNLM"/>
    </source>
</evidence>
<accession>A0ABN9UCX7</accession>
<dbReference type="Gene3D" id="2.70.70.10">
    <property type="entry name" value="Glucose Permease (Domain IIA)"/>
    <property type="match status" value="1"/>
</dbReference>
<sequence>MHCRPCETWVDARRCPSSVAAVAVQRVKVPISAREPMDGDGVGGTAQDAISCWLHDFQLSAGEPILQKAGVEYGSEVMWWSDSRRRKRPHEGIDITLADACSMRSLPLRFAEPGRVVGIIDDFLGRTVIVQRPRHREQFWLYAHVELADDIELGCWVTEASFLGHAAASATKCPSHLHISLVESAGVMSPTEASDAWQRVTWSTIHEWDWLRFVPLTLQLPQRRPTHTERGLWWAGLLGGVLLITCAAVSRYRRP</sequence>
<comment type="caution">
    <text evidence="2">The sequence shown here is derived from an EMBL/GenBank/DDBJ whole genome shotgun (WGS) entry which is preliminary data.</text>
</comment>
<keyword evidence="3" id="KW-1185">Reference proteome</keyword>
<dbReference type="EMBL" id="CAUYUJ010015576">
    <property type="protein sequence ID" value="CAK0855820.1"/>
    <property type="molecule type" value="Genomic_DNA"/>
</dbReference>
<organism evidence="2 3">
    <name type="scientific">Prorocentrum cordatum</name>
    <dbReference type="NCBI Taxonomy" id="2364126"/>
    <lineage>
        <taxon>Eukaryota</taxon>
        <taxon>Sar</taxon>
        <taxon>Alveolata</taxon>
        <taxon>Dinophyceae</taxon>
        <taxon>Prorocentrales</taxon>
        <taxon>Prorocentraceae</taxon>
        <taxon>Prorocentrum</taxon>
    </lineage>
</organism>
<gene>
    <name evidence="2" type="ORF">PCOR1329_LOCUS46352</name>
</gene>
<dbReference type="Proteomes" id="UP001189429">
    <property type="component" value="Unassembled WGS sequence"/>
</dbReference>
<evidence type="ECO:0000313" key="3">
    <source>
        <dbReference type="Proteomes" id="UP001189429"/>
    </source>
</evidence>
<protein>
    <recommendedName>
        <fullName evidence="4">Peptidase M23 domain-containing protein</fullName>
    </recommendedName>
</protein>
<evidence type="ECO:0000313" key="2">
    <source>
        <dbReference type="EMBL" id="CAK0855820.1"/>
    </source>
</evidence>
<feature type="transmembrane region" description="Helical" evidence="1">
    <location>
        <begin position="231"/>
        <end position="250"/>
    </location>
</feature>
<proteinExistence type="predicted"/>
<evidence type="ECO:0000256" key="1">
    <source>
        <dbReference type="SAM" id="Phobius"/>
    </source>
</evidence>
<keyword evidence="1" id="KW-0472">Membrane</keyword>
<reference evidence="2" key="1">
    <citation type="submission" date="2023-10" db="EMBL/GenBank/DDBJ databases">
        <authorList>
            <person name="Chen Y."/>
            <person name="Shah S."/>
            <person name="Dougan E. K."/>
            <person name="Thang M."/>
            <person name="Chan C."/>
        </authorList>
    </citation>
    <scope>NUCLEOTIDE SEQUENCE [LARGE SCALE GENOMIC DNA]</scope>
</reference>
<keyword evidence="1" id="KW-0812">Transmembrane</keyword>
<dbReference type="InterPro" id="IPR011055">
    <property type="entry name" value="Dup_hybrid_motif"/>
</dbReference>
<name>A0ABN9UCX7_9DINO</name>